<reference evidence="3" key="1">
    <citation type="submission" date="2023-03" db="EMBL/GenBank/DDBJ databases">
        <title>Massive genome expansion in bonnet fungi (Mycena s.s.) driven by repeated elements and novel gene families across ecological guilds.</title>
        <authorList>
            <consortium name="Lawrence Berkeley National Laboratory"/>
            <person name="Harder C.B."/>
            <person name="Miyauchi S."/>
            <person name="Viragh M."/>
            <person name="Kuo A."/>
            <person name="Thoen E."/>
            <person name="Andreopoulos B."/>
            <person name="Lu D."/>
            <person name="Skrede I."/>
            <person name="Drula E."/>
            <person name="Henrissat B."/>
            <person name="Morin E."/>
            <person name="Kohler A."/>
            <person name="Barry K."/>
            <person name="LaButti K."/>
            <person name="Morin E."/>
            <person name="Salamov A."/>
            <person name="Lipzen A."/>
            <person name="Mereny Z."/>
            <person name="Hegedus B."/>
            <person name="Baldrian P."/>
            <person name="Stursova M."/>
            <person name="Weitz H."/>
            <person name="Taylor A."/>
            <person name="Grigoriev I.V."/>
            <person name="Nagy L.G."/>
            <person name="Martin F."/>
            <person name="Kauserud H."/>
        </authorList>
    </citation>
    <scope>NUCLEOTIDE SEQUENCE</scope>
    <source>
        <strain evidence="3">CBHHK200</strain>
    </source>
</reference>
<name>A0AAD6T5C7_9AGAR</name>
<feature type="compositionally biased region" description="Low complexity" evidence="1">
    <location>
        <begin position="204"/>
        <end position="230"/>
    </location>
</feature>
<feature type="region of interest" description="Disordered" evidence="1">
    <location>
        <begin position="153"/>
        <end position="262"/>
    </location>
</feature>
<feature type="region of interest" description="Disordered" evidence="1">
    <location>
        <begin position="322"/>
        <end position="358"/>
    </location>
</feature>
<protein>
    <recommendedName>
        <fullName evidence="2">Domain of unknown function at the cortex 1 domain-containing protein</fullName>
    </recommendedName>
</protein>
<sequence>MPKLRVLAGPTPQTLTSITSLVNSNTPHRISTDAWEGEITVFIKGFNQEDPSLNITPEEAEYFGRDDRSGVTWSIQVQGRFLAPRSADDILFGNIFERPLKLPWGTGAALKFMKFIDPTLSHDLTCTATQKPWALSPLVATMPYLRHTRLAPSPSCNQPDGVCTSPACSHSDTPPFPPPKSLTDDTSSLHLAAVPVEESELHPRSSTPSSSSSGSSSSVSSRSSKLSFRSYDSKKSKKKRKAAAGDEVPRDMTSQQRRSYFSSEVHRKGIALGPQDVITTDFCYGFLEFAPSLRLRIPGGLGFDLAKYWDGQGVRFVCCERPHVPPDHSPPPPGHNAESSDVSAHTEQLANGEEDPWGPVFWCVSIEMGEEDEDEEG</sequence>
<feature type="compositionally biased region" description="Polar residues" evidence="1">
    <location>
        <begin position="252"/>
        <end position="262"/>
    </location>
</feature>
<comment type="caution">
    <text evidence="3">The sequence shown here is derived from an EMBL/GenBank/DDBJ whole genome shotgun (WGS) entry which is preliminary data.</text>
</comment>
<proteinExistence type="predicted"/>
<accession>A0AAD6T5C7</accession>
<keyword evidence="4" id="KW-1185">Reference proteome</keyword>
<dbReference type="Proteomes" id="UP001218188">
    <property type="component" value="Unassembled WGS sequence"/>
</dbReference>
<evidence type="ECO:0000256" key="1">
    <source>
        <dbReference type="SAM" id="MobiDB-lite"/>
    </source>
</evidence>
<feature type="domain" description="Domain of unknown function at the cortex 1" evidence="2">
    <location>
        <begin position="3"/>
        <end position="322"/>
    </location>
</feature>
<dbReference type="EMBL" id="JARJCM010000028">
    <property type="protein sequence ID" value="KAJ7039131.1"/>
    <property type="molecule type" value="Genomic_DNA"/>
</dbReference>
<dbReference type="PANTHER" id="PTHR34826">
    <property type="entry name" value="UPF0590 PROTEIN C409.17C"/>
    <property type="match status" value="1"/>
</dbReference>
<organism evidence="3 4">
    <name type="scientific">Mycena alexandri</name>
    <dbReference type="NCBI Taxonomy" id="1745969"/>
    <lineage>
        <taxon>Eukaryota</taxon>
        <taxon>Fungi</taxon>
        <taxon>Dikarya</taxon>
        <taxon>Basidiomycota</taxon>
        <taxon>Agaricomycotina</taxon>
        <taxon>Agaricomycetes</taxon>
        <taxon>Agaricomycetidae</taxon>
        <taxon>Agaricales</taxon>
        <taxon>Marasmiineae</taxon>
        <taxon>Mycenaceae</taxon>
        <taxon>Mycena</taxon>
    </lineage>
</organism>
<dbReference type="InterPro" id="IPR013897">
    <property type="entry name" value="Duc1"/>
</dbReference>
<dbReference type="PANTHER" id="PTHR34826:SF2">
    <property type="entry name" value="UPF0590 PROTEIN C409.17C"/>
    <property type="match status" value="1"/>
</dbReference>
<feature type="compositionally biased region" description="Polar residues" evidence="1">
    <location>
        <begin position="337"/>
        <end position="349"/>
    </location>
</feature>
<evidence type="ECO:0000259" key="2">
    <source>
        <dbReference type="Pfam" id="PF08588"/>
    </source>
</evidence>
<evidence type="ECO:0000313" key="4">
    <source>
        <dbReference type="Proteomes" id="UP001218188"/>
    </source>
</evidence>
<dbReference type="AlphaFoldDB" id="A0AAD6T5C7"/>
<evidence type="ECO:0000313" key="3">
    <source>
        <dbReference type="EMBL" id="KAJ7039131.1"/>
    </source>
</evidence>
<dbReference type="Pfam" id="PF08588">
    <property type="entry name" value="Duc1"/>
    <property type="match status" value="1"/>
</dbReference>
<gene>
    <name evidence="3" type="ORF">C8F04DRAFT_1087240</name>
</gene>